<dbReference type="Proteomes" id="UP000379480">
    <property type="component" value="Unassembled WGS sequence"/>
</dbReference>
<sequence length="668" mass="72940">MASSETIRKAQEARRVYLESQAKPQSPGVILLPPTIPAIKDTADNLLDGEKLVSDVGLKVSIPLWKDPTNSITRPDTITLEWALTQGPDAKYEDVAAEKYYDPVGAGPFTLTVPFARLPKDGLCTFRYRLNTYNNTKGESLPVPLKCDLLAPHWPNRPRAMTLQALIIDEAFLGANPELIGNLALYDGRAPGDNVKYFWETQPPEDFSGLVPVATVPVTGDNQQVVFDKDIITKQDDGIFYVAYELVDRAGNRSFVSDNTKVIVTLGALPINPLPKPELPQVIGKGYIDVEDAIRGINVEIPNITGTKAGDKIKCMWGATPLATYTIGSNEPDRIKIKVPAQTLITEYGTSPIGNKPTAVSYIIERHTREFGPADETFQVNFGVVGPPRDQPDLTWPDRLNPKLLEGEVVGKSGTANVLVTGDRDEAVTYTFKLPALITAGQKIVPYWAGQRIAESELTITTEVAGDDIPLDIPWPRIDAGKNGEKIPVHWQLGVDTEPNEQVSKPTEVNVSSYIVDPKPPTFPDTVTDPDGWLTCAALHYFDSGDPTQRGVRVAVPDLSNWLNDGDKVRVTWTPLLDWDPAAPETPITPAIKTEELTLGTEYPTTGFIWLVDDYAQHIDPLYTANTATNGDGRAKIEYEFTFGGSPAGSKTVVYASMHGSGTSCPLP</sequence>
<name>A0A5E7FTE4_PSEFL</name>
<proteinExistence type="predicted"/>
<dbReference type="OrthoDB" id="6891193at2"/>
<evidence type="ECO:0000313" key="2">
    <source>
        <dbReference type="Proteomes" id="UP000379480"/>
    </source>
</evidence>
<dbReference type="RefSeq" id="WP_150807253.1">
    <property type="nucleotide sequence ID" value="NZ_CABVHY010000047.1"/>
</dbReference>
<dbReference type="AlphaFoldDB" id="A0A5E7FTE4"/>
<evidence type="ECO:0000313" key="1">
    <source>
        <dbReference type="EMBL" id="VVO42861.1"/>
    </source>
</evidence>
<dbReference type="EMBL" id="CABVHY010000047">
    <property type="protein sequence ID" value="VVO42861.1"/>
    <property type="molecule type" value="Genomic_DNA"/>
</dbReference>
<gene>
    <name evidence="1" type="ORF">PS723_06076</name>
</gene>
<accession>A0A5E7FTE4</accession>
<protein>
    <submittedName>
        <fullName evidence="1">Uncharacterized protein</fullName>
    </submittedName>
</protein>
<organism evidence="1 2">
    <name type="scientific">Pseudomonas fluorescens</name>
    <dbReference type="NCBI Taxonomy" id="294"/>
    <lineage>
        <taxon>Bacteria</taxon>
        <taxon>Pseudomonadati</taxon>
        <taxon>Pseudomonadota</taxon>
        <taxon>Gammaproteobacteria</taxon>
        <taxon>Pseudomonadales</taxon>
        <taxon>Pseudomonadaceae</taxon>
        <taxon>Pseudomonas</taxon>
    </lineage>
</organism>
<reference evidence="1 2" key="1">
    <citation type="submission" date="2019-09" db="EMBL/GenBank/DDBJ databases">
        <authorList>
            <person name="Chandra G."/>
            <person name="Truman W A."/>
        </authorList>
    </citation>
    <scope>NUCLEOTIDE SEQUENCE [LARGE SCALE GENOMIC DNA]</scope>
    <source>
        <strain evidence="1">PS723</strain>
    </source>
</reference>